<protein>
    <submittedName>
        <fullName evidence="6">Two component transcriptional regulator, LuxR family</fullName>
    </submittedName>
</protein>
<accession>D7DYM7</accession>
<dbReference type="RefSeq" id="WP_013189870.1">
    <property type="nucleotide sequence ID" value="NC_014248.1"/>
</dbReference>
<evidence type="ECO:0000313" key="7">
    <source>
        <dbReference type="Proteomes" id="UP000001511"/>
    </source>
</evidence>
<dbReference type="SUPFAM" id="SSF52172">
    <property type="entry name" value="CheY-like"/>
    <property type="match status" value="1"/>
</dbReference>
<proteinExistence type="predicted"/>
<dbReference type="Pfam" id="PF00072">
    <property type="entry name" value="Response_reg"/>
    <property type="match status" value="1"/>
</dbReference>
<dbReference type="EMBL" id="CP002059">
    <property type="protein sequence ID" value="ADI62850.1"/>
    <property type="molecule type" value="Genomic_DNA"/>
</dbReference>
<keyword evidence="7" id="KW-1185">Reference proteome</keyword>
<dbReference type="GO" id="GO:0000160">
    <property type="term" value="P:phosphorelay signal transduction system"/>
    <property type="evidence" value="ECO:0007669"/>
    <property type="project" value="InterPro"/>
</dbReference>
<dbReference type="GO" id="GO:0003677">
    <property type="term" value="F:DNA binding"/>
    <property type="evidence" value="ECO:0007669"/>
    <property type="project" value="UniProtKB-KW"/>
</dbReference>
<dbReference type="InterPro" id="IPR058245">
    <property type="entry name" value="NreC/VraR/RcsB-like_REC"/>
</dbReference>
<evidence type="ECO:0000313" key="6">
    <source>
        <dbReference type="EMBL" id="ADI62850.1"/>
    </source>
</evidence>
<evidence type="ECO:0000259" key="4">
    <source>
        <dbReference type="PROSITE" id="PS50043"/>
    </source>
</evidence>
<sequence>MIKVLLTDDQSLIRQGLRALLELETDLEIVGEAENGEIAIHLVKQLQPDVVLMDIRMPIIDGVAATKTIQTHFPATKVLVLTTFDDDLYIKAALQNGAMGYLLKDTPSEELAVAIRAVDKGFSQLSPEIVKKLLTQFPTTAPDPVKSIPPSLVELTPREKQVLRLIANGASNREIAHTLYISEGTVKNHVTNILSRLNLRDRTQAAILANTFLSYLEQ</sequence>
<dbReference type="HOGENOM" id="CLU_000445_90_10_3"/>
<dbReference type="CDD" id="cd06170">
    <property type="entry name" value="LuxR_C_like"/>
    <property type="match status" value="1"/>
</dbReference>
<evidence type="ECO:0000256" key="2">
    <source>
        <dbReference type="ARBA" id="ARBA00023125"/>
    </source>
</evidence>
<dbReference type="eggNOG" id="COG2197">
    <property type="taxonomic scope" value="Bacteria"/>
</dbReference>
<dbReference type="KEGG" id="naz:Aazo_0236"/>
<dbReference type="PROSITE" id="PS00622">
    <property type="entry name" value="HTH_LUXR_1"/>
    <property type="match status" value="1"/>
</dbReference>
<organism evidence="6 7">
    <name type="scientific">Nostoc azollae (strain 0708)</name>
    <name type="common">Anabaena azollae (strain 0708)</name>
    <dbReference type="NCBI Taxonomy" id="551115"/>
    <lineage>
        <taxon>Bacteria</taxon>
        <taxon>Bacillati</taxon>
        <taxon>Cyanobacteriota</taxon>
        <taxon>Cyanophyceae</taxon>
        <taxon>Nostocales</taxon>
        <taxon>Nostocaceae</taxon>
        <taxon>Trichormus</taxon>
    </lineage>
</organism>
<dbReference type="InterPro" id="IPR016032">
    <property type="entry name" value="Sig_transdc_resp-reg_C-effctor"/>
</dbReference>
<dbReference type="SMART" id="SM00421">
    <property type="entry name" value="HTH_LUXR"/>
    <property type="match status" value="1"/>
</dbReference>
<dbReference type="InterPro" id="IPR000792">
    <property type="entry name" value="Tscrpt_reg_LuxR_C"/>
</dbReference>
<dbReference type="CDD" id="cd17535">
    <property type="entry name" value="REC_NarL-like"/>
    <property type="match status" value="1"/>
</dbReference>
<dbReference type="PROSITE" id="PS50110">
    <property type="entry name" value="RESPONSE_REGULATORY"/>
    <property type="match status" value="1"/>
</dbReference>
<dbReference type="PROSITE" id="PS50043">
    <property type="entry name" value="HTH_LUXR_2"/>
    <property type="match status" value="1"/>
</dbReference>
<dbReference type="Gene3D" id="3.40.50.2300">
    <property type="match status" value="1"/>
</dbReference>
<name>D7DYM7_NOSA0</name>
<dbReference type="SMART" id="SM00448">
    <property type="entry name" value="REC"/>
    <property type="match status" value="1"/>
</dbReference>
<gene>
    <name evidence="6" type="ordered locus">Aazo_0236</name>
</gene>
<dbReference type="InterPro" id="IPR001789">
    <property type="entry name" value="Sig_transdc_resp-reg_receiver"/>
</dbReference>
<dbReference type="Pfam" id="PF00196">
    <property type="entry name" value="GerE"/>
    <property type="match status" value="1"/>
</dbReference>
<evidence type="ECO:0000259" key="5">
    <source>
        <dbReference type="PROSITE" id="PS50110"/>
    </source>
</evidence>
<dbReference type="PANTHER" id="PTHR43214:SF43">
    <property type="entry name" value="TWO-COMPONENT RESPONSE REGULATOR"/>
    <property type="match status" value="1"/>
</dbReference>
<dbReference type="STRING" id="551115.Aazo_0236"/>
<dbReference type="Proteomes" id="UP000001511">
    <property type="component" value="Chromosome"/>
</dbReference>
<dbReference type="InterPro" id="IPR011006">
    <property type="entry name" value="CheY-like_superfamily"/>
</dbReference>
<dbReference type="OrthoDB" id="509129at2"/>
<dbReference type="PANTHER" id="PTHR43214">
    <property type="entry name" value="TWO-COMPONENT RESPONSE REGULATOR"/>
    <property type="match status" value="1"/>
</dbReference>
<keyword evidence="1 3" id="KW-0597">Phosphoprotein</keyword>
<evidence type="ECO:0000256" key="3">
    <source>
        <dbReference type="PROSITE-ProRule" id="PRU00169"/>
    </source>
</evidence>
<dbReference type="AlphaFoldDB" id="D7DYM7"/>
<dbReference type="PRINTS" id="PR00038">
    <property type="entry name" value="HTHLUXR"/>
</dbReference>
<dbReference type="SUPFAM" id="SSF46894">
    <property type="entry name" value="C-terminal effector domain of the bipartite response regulators"/>
    <property type="match status" value="1"/>
</dbReference>
<feature type="domain" description="Response regulatory" evidence="5">
    <location>
        <begin position="3"/>
        <end position="119"/>
    </location>
</feature>
<dbReference type="GO" id="GO:0006355">
    <property type="term" value="P:regulation of DNA-templated transcription"/>
    <property type="evidence" value="ECO:0007669"/>
    <property type="project" value="InterPro"/>
</dbReference>
<keyword evidence="2" id="KW-0238">DNA-binding</keyword>
<reference evidence="6 7" key="1">
    <citation type="journal article" date="2010" name="PLoS ONE">
        <title>Genome erosion in a nitrogen-fixing vertically transmitted endosymbiotic multicellular cyanobacterium.</title>
        <authorList>
            <person name="Ran L."/>
            <person name="Larsson J."/>
            <person name="Vigil-Stenman T."/>
            <person name="Nylander J.A."/>
            <person name="Ininbergs K."/>
            <person name="Zheng W.W."/>
            <person name="Lapidus A."/>
            <person name="Lowry S."/>
            <person name="Haselkorn R."/>
            <person name="Bergman B."/>
        </authorList>
    </citation>
    <scope>NUCLEOTIDE SEQUENCE [LARGE SCALE GENOMIC DNA]</scope>
    <source>
        <strain evidence="6 7">0708</strain>
    </source>
</reference>
<feature type="modified residue" description="4-aspartylphosphate" evidence="3">
    <location>
        <position position="54"/>
    </location>
</feature>
<dbReference type="InterPro" id="IPR039420">
    <property type="entry name" value="WalR-like"/>
</dbReference>
<feature type="domain" description="HTH luxR-type" evidence="4">
    <location>
        <begin position="148"/>
        <end position="213"/>
    </location>
</feature>
<evidence type="ECO:0000256" key="1">
    <source>
        <dbReference type="ARBA" id="ARBA00022553"/>
    </source>
</evidence>